<evidence type="ECO:0000256" key="9">
    <source>
        <dbReference type="ARBA" id="ARBA00048679"/>
    </source>
</evidence>
<dbReference type="Gene3D" id="3.30.200.20">
    <property type="entry name" value="Phosphorylase Kinase, domain 1"/>
    <property type="match status" value="1"/>
</dbReference>
<comment type="catalytic activity">
    <reaction evidence="9">
        <text>L-seryl-[protein] + ATP = O-phospho-L-seryl-[protein] + ADP + H(+)</text>
        <dbReference type="Rhea" id="RHEA:17989"/>
        <dbReference type="Rhea" id="RHEA-COMP:9863"/>
        <dbReference type="Rhea" id="RHEA-COMP:11604"/>
        <dbReference type="ChEBI" id="CHEBI:15378"/>
        <dbReference type="ChEBI" id="CHEBI:29999"/>
        <dbReference type="ChEBI" id="CHEBI:30616"/>
        <dbReference type="ChEBI" id="CHEBI:83421"/>
        <dbReference type="ChEBI" id="CHEBI:456216"/>
        <dbReference type="EC" id="2.7.11.1"/>
    </reaction>
</comment>
<dbReference type="SUPFAM" id="SSF56112">
    <property type="entry name" value="Protein kinase-like (PK-like)"/>
    <property type="match status" value="1"/>
</dbReference>
<proteinExistence type="predicted"/>
<dbReference type="PROSITE" id="PS50011">
    <property type="entry name" value="PROTEIN_KINASE_DOM"/>
    <property type="match status" value="1"/>
</dbReference>
<evidence type="ECO:0000256" key="7">
    <source>
        <dbReference type="ARBA" id="ARBA00022840"/>
    </source>
</evidence>
<keyword evidence="5" id="KW-0547">Nucleotide-binding</keyword>
<evidence type="ECO:0000256" key="4">
    <source>
        <dbReference type="ARBA" id="ARBA00022679"/>
    </source>
</evidence>
<comment type="catalytic activity">
    <reaction evidence="8">
        <text>L-threonyl-[protein] + ATP = O-phospho-L-threonyl-[protein] + ADP + H(+)</text>
        <dbReference type="Rhea" id="RHEA:46608"/>
        <dbReference type="Rhea" id="RHEA-COMP:11060"/>
        <dbReference type="Rhea" id="RHEA-COMP:11605"/>
        <dbReference type="ChEBI" id="CHEBI:15378"/>
        <dbReference type="ChEBI" id="CHEBI:30013"/>
        <dbReference type="ChEBI" id="CHEBI:30616"/>
        <dbReference type="ChEBI" id="CHEBI:61977"/>
        <dbReference type="ChEBI" id="CHEBI:456216"/>
        <dbReference type="EC" id="2.7.11.1"/>
    </reaction>
</comment>
<dbReference type="FunFam" id="1.10.510.10:FF:000024">
    <property type="entry name" value="Probable serine/threonine-protein kinase cot-1"/>
    <property type="match status" value="1"/>
</dbReference>
<evidence type="ECO:0000256" key="6">
    <source>
        <dbReference type="ARBA" id="ARBA00022777"/>
    </source>
</evidence>
<dbReference type="GO" id="GO:0007010">
    <property type="term" value="P:cytoskeleton organization"/>
    <property type="evidence" value="ECO:0007669"/>
    <property type="project" value="UniProtKB-ARBA"/>
</dbReference>
<gene>
    <name evidence="11" type="ORF">ECRA1380_LOCUS7237</name>
</gene>
<accession>A0A7S3KG23</accession>
<keyword evidence="3" id="KW-0597">Phosphoprotein</keyword>
<dbReference type="PANTHER" id="PTHR24356:SF184">
    <property type="entry name" value="SERINE_THREONINE-PROTEIN KINASE TRICORNERED"/>
    <property type="match status" value="1"/>
</dbReference>
<keyword evidence="6" id="KW-0418">Kinase</keyword>
<keyword evidence="4" id="KW-0808">Transferase</keyword>
<evidence type="ECO:0000256" key="2">
    <source>
        <dbReference type="ARBA" id="ARBA00022527"/>
    </source>
</evidence>
<dbReference type="SMART" id="SM00220">
    <property type="entry name" value="S_TKc"/>
    <property type="match status" value="1"/>
</dbReference>
<dbReference type="InterPro" id="IPR008271">
    <property type="entry name" value="Ser/Thr_kinase_AS"/>
</dbReference>
<dbReference type="Gene3D" id="1.10.510.10">
    <property type="entry name" value="Transferase(Phosphotransferase) domain 1"/>
    <property type="match status" value="1"/>
</dbReference>
<evidence type="ECO:0000256" key="3">
    <source>
        <dbReference type="ARBA" id="ARBA00022553"/>
    </source>
</evidence>
<dbReference type="InterPro" id="IPR050236">
    <property type="entry name" value="Ser_Thr_kinase_AGC"/>
</dbReference>
<protein>
    <recommendedName>
        <fullName evidence="1">non-specific serine/threonine protein kinase</fullName>
        <ecNumber evidence="1">2.7.11.1</ecNumber>
    </recommendedName>
</protein>
<evidence type="ECO:0000259" key="10">
    <source>
        <dbReference type="PROSITE" id="PS50011"/>
    </source>
</evidence>
<evidence type="ECO:0000256" key="8">
    <source>
        <dbReference type="ARBA" id="ARBA00047899"/>
    </source>
</evidence>
<keyword evidence="7" id="KW-0067">ATP-binding</keyword>
<dbReference type="PANTHER" id="PTHR24356">
    <property type="entry name" value="SERINE/THREONINE-PROTEIN KINASE"/>
    <property type="match status" value="1"/>
</dbReference>
<dbReference type="InterPro" id="IPR011009">
    <property type="entry name" value="Kinase-like_dom_sf"/>
</dbReference>
<name>A0A7S3KG23_EUPCR</name>
<dbReference type="GO" id="GO:0004674">
    <property type="term" value="F:protein serine/threonine kinase activity"/>
    <property type="evidence" value="ECO:0007669"/>
    <property type="project" value="UniProtKB-KW"/>
</dbReference>
<evidence type="ECO:0000256" key="5">
    <source>
        <dbReference type="ARBA" id="ARBA00022741"/>
    </source>
</evidence>
<dbReference type="GO" id="GO:0005524">
    <property type="term" value="F:ATP binding"/>
    <property type="evidence" value="ECO:0007669"/>
    <property type="project" value="UniProtKB-KW"/>
</dbReference>
<dbReference type="EMBL" id="HBIK01015288">
    <property type="protein sequence ID" value="CAE0382275.1"/>
    <property type="molecule type" value="Transcribed_RNA"/>
</dbReference>
<dbReference type="PROSITE" id="PS00108">
    <property type="entry name" value="PROTEIN_KINASE_ST"/>
    <property type="match status" value="1"/>
</dbReference>
<dbReference type="Pfam" id="PF00069">
    <property type="entry name" value="Pkinase"/>
    <property type="match status" value="1"/>
</dbReference>
<organism evidence="11">
    <name type="scientific">Euplotes crassus</name>
    <dbReference type="NCBI Taxonomy" id="5936"/>
    <lineage>
        <taxon>Eukaryota</taxon>
        <taxon>Sar</taxon>
        <taxon>Alveolata</taxon>
        <taxon>Ciliophora</taxon>
        <taxon>Intramacronucleata</taxon>
        <taxon>Spirotrichea</taxon>
        <taxon>Hypotrichia</taxon>
        <taxon>Euplotida</taxon>
        <taxon>Euplotidae</taxon>
        <taxon>Moneuplotes</taxon>
    </lineage>
</organism>
<evidence type="ECO:0000256" key="1">
    <source>
        <dbReference type="ARBA" id="ARBA00012513"/>
    </source>
</evidence>
<keyword evidence="2" id="KW-0723">Serine/threonine-protein kinase</keyword>
<dbReference type="GO" id="GO:0035556">
    <property type="term" value="P:intracellular signal transduction"/>
    <property type="evidence" value="ECO:0007669"/>
    <property type="project" value="TreeGrafter"/>
</dbReference>
<dbReference type="EC" id="2.7.11.1" evidence="1"/>
<evidence type="ECO:0000313" key="11">
    <source>
        <dbReference type="EMBL" id="CAE0382275.1"/>
    </source>
</evidence>
<reference evidence="11" key="1">
    <citation type="submission" date="2021-01" db="EMBL/GenBank/DDBJ databases">
        <authorList>
            <person name="Corre E."/>
            <person name="Pelletier E."/>
            <person name="Niang G."/>
            <person name="Scheremetjew M."/>
            <person name="Finn R."/>
            <person name="Kale V."/>
            <person name="Holt S."/>
            <person name="Cochrane G."/>
            <person name="Meng A."/>
            <person name="Brown T."/>
            <person name="Cohen L."/>
        </authorList>
    </citation>
    <scope>NUCLEOTIDE SEQUENCE</scope>
    <source>
        <strain evidence="11">CT5</strain>
    </source>
</reference>
<feature type="domain" description="Protein kinase" evidence="10">
    <location>
        <begin position="1"/>
        <end position="179"/>
    </location>
</feature>
<sequence>MKKKEMLMKNQIAHVRAEKDILSNANNSWIVELKCSFQDPNNLYLVMEYLPGGDLMNLLIKKDILSEEESRFYMGEMILAIETVHKLNYIHRDLKPDNVLLDADGHIKLTDFGLSKHAEIRSNTEKEKQDKYEIKRSSNFKALQMMLNKKLGYKRDRQLAFSTVGTPDYIAPEVFAPKG</sequence>
<dbReference type="InterPro" id="IPR000719">
    <property type="entry name" value="Prot_kinase_dom"/>
</dbReference>
<dbReference type="AlphaFoldDB" id="A0A7S3KG23"/>